<name>A0ACB9IR04_9ASTR</name>
<keyword evidence="2" id="KW-1185">Reference proteome</keyword>
<reference evidence="2" key="1">
    <citation type="journal article" date="2022" name="Mol. Ecol. Resour.">
        <title>The genomes of chicory, endive, great burdock and yacon provide insights into Asteraceae palaeo-polyploidization history and plant inulin production.</title>
        <authorList>
            <person name="Fan W."/>
            <person name="Wang S."/>
            <person name="Wang H."/>
            <person name="Wang A."/>
            <person name="Jiang F."/>
            <person name="Liu H."/>
            <person name="Zhao H."/>
            <person name="Xu D."/>
            <person name="Zhang Y."/>
        </authorList>
    </citation>
    <scope>NUCLEOTIDE SEQUENCE [LARGE SCALE GENOMIC DNA]</scope>
    <source>
        <strain evidence="2">cv. Yunnan</strain>
    </source>
</reference>
<accession>A0ACB9IR04</accession>
<sequence length="600" mass="69089">MIIRKTEGTDQGKSGFEFKSDFTYCVWRISSSNQISDRRLLSLVKFLDLSSDLCSINGVLLMDLYSDLCYLIGKKFLVMDRSWMYLAPRSSQTFVNGVQTFLNFAFERACVNGDGRTIKCPCTNCLNMKYHSRQIVLDHLICSGFRPEYLKWVYHGEGIAAASTSTTLDEEEEIFDHEMHEMLNDIFETEGGSGVEIHENVSNNSQETNNERNKFDDLFKEAEEKVYPNCKYNKLSCVVHLYHLKCLNGWSNKSFSMLLEFLKDLLPEGNLLPKTTQQVKKIMANLGLGYEKIHSCPNGCMLFWDDKEKDAVCTFCGSFRWKVHEANLEHEVSPPKKKASKILRWFPLKPRLQRLFMSSKTSNLMKWHHTERVKDGKLRHPVDALVWKDFDQKFPEFASDPRNVRLALASDGFNPFRTMNVAHSIWPVFLILYNLPPWLVMKQPNFILSLIIRGPKGPGNKIDVYMQPLIKELKELWEDGVNTFDASTKQYFQLKASIISTISDFPDIRSFVGLEELRVAPIIPSGEEVLQQLDDMEFLDNNAVDNMGRKRLCITSTDFNDNVEEHVEDHETSETQGQPNFQECLSTNEQGAPKKVRGYT</sequence>
<proteinExistence type="predicted"/>
<organism evidence="1 2">
    <name type="scientific">Smallanthus sonchifolius</name>
    <dbReference type="NCBI Taxonomy" id="185202"/>
    <lineage>
        <taxon>Eukaryota</taxon>
        <taxon>Viridiplantae</taxon>
        <taxon>Streptophyta</taxon>
        <taxon>Embryophyta</taxon>
        <taxon>Tracheophyta</taxon>
        <taxon>Spermatophyta</taxon>
        <taxon>Magnoliopsida</taxon>
        <taxon>eudicotyledons</taxon>
        <taxon>Gunneridae</taxon>
        <taxon>Pentapetalae</taxon>
        <taxon>asterids</taxon>
        <taxon>campanulids</taxon>
        <taxon>Asterales</taxon>
        <taxon>Asteraceae</taxon>
        <taxon>Asteroideae</taxon>
        <taxon>Heliantheae alliance</taxon>
        <taxon>Millerieae</taxon>
        <taxon>Smallanthus</taxon>
    </lineage>
</organism>
<comment type="caution">
    <text evidence="1">The sequence shown here is derived from an EMBL/GenBank/DDBJ whole genome shotgun (WGS) entry which is preliminary data.</text>
</comment>
<evidence type="ECO:0000313" key="2">
    <source>
        <dbReference type="Proteomes" id="UP001056120"/>
    </source>
</evidence>
<dbReference type="Proteomes" id="UP001056120">
    <property type="component" value="Linkage Group LG07"/>
</dbReference>
<gene>
    <name evidence="1" type="ORF">L1987_20061</name>
</gene>
<dbReference type="EMBL" id="CM042024">
    <property type="protein sequence ID" value="KAI3810449.1"/>
    <property type="molecule type" value="Genomic_DNA"/>
</dbReference>
<protein>
    <submittedName>
        <fullName evidence="1">Uncharacterized protein</fullName>
    </submittedName>
</protein>
<reference evidence="1 2" key="2">
    <citation type="journal article" date="2022" name="Mol. Ecol. Resour.">
        <title>The genomes of chicory, endive, great burdock and yacon provide insights into Asteraceae paleo-polyploidization history and plant inulin production.</title>
        <authorList>
            <person name="Fan W."/>
            <person name="Wang S."/>
            <person name="Wang H."/>
            <person name="Wang A."/>
            <person name="Jiang F."/>
            <person name="Liu H."/>
            <person name="Zhao H."/>
            <person name="Xu D."/>
            <person name="Zhang Y."/>
        </authorList>
    </citation>
    <scope>NUCLEOTIDE SEQUENCE [LARGE SCALE GENOMIC DNA]</scope>
    <source>
        <strain evidence="2">cv. Yunnan</strain>
        <tissue evidence="1">Leaves</tissue>
    </source>
</reference>
<evidence type="ECO:0000313" key="1">
    <source>
        <dbReference type="EMBL" id="KAI3810449.1"/>
    </source>
</evidence>